<sequence length="65" mass="7441">YTHLDMFAFSIMWLAVGIVLMLVISVIFTEPTVYKEGQIDALTGNVKYHLVVNPDSARTWKRVIK</sequence>
<evidence type="ECO:0000313" key="2">
    <source>
        <dbReference type="EMBL" id="KKK65419.1"/>
    </source>
</evidence>
<evidence type="ECO:0000256" key="1">
    <source>
        <dbReference type="SAM" id="Phobius"/>
    </source>
</evidence>
<proteinExistence type="predicted"/>
<keyword evidence="1" id="KW-0472">Membrane</keyword>
<feature type="transmembrane region" description="Helical" evidence="1">
    <location>
        <begin position="6"/>
        <end position="28"/>
    </location>
</feature>
<reference evidence="2" key="1">
    <citation type="journal article" date="2015" name="Nature">
        <title>Complex archaea that bridge the gap between prokaryotes and eukaryotes.</title>
        <authorList>
            <person name="Spang A."/>
            <person name="Saw J.H."/>
            <person name="Jorgensen S.L."/>
            <person name="Zaremba-Niedzwiedzka K."/>
            <person name="Martijn J."/>
            <person name="Lind A.E."/>
            <person name="van Eijk R."/>
            <person name="Schleper C."/>
            <person name="Guy L."/>
            <person name="Ettema T.J."/>
        </authorList>
    </citation>
    <scope>NUCLEOTIDE SEQUENCE</scope>
</reference>
<dbReference type="AlphaFoldDB" id="A0A0F8ZG66"/>
<gene>
    <name evidence="2" type="ORF">LCGC14_2974340</name>
</gene>
<comment type="caution">
    <text evidence="2">The sequence shown here is derived from an EMBL/GenBank/DDBJ whole genome shotgun (WGS) entry which is preliminary data.</text>
</comment>
<feature type="non-terminal residue" evidence="2">
    <location>
        <position position="1"/>
    </location>
</feature>
<accession>A0A0F8ZG66</accession>
<organism evidence="2">
    <name type="scientific">marine sediment metagenome</name>
    <dbReference type="NCBI Taxonomy" id="412755"/>
    <lineage>
        <taxon>unclassified sequences</taxon>
        <taxon>metagenomes</taxon>
        <taxon>ecological metagenomes</taxon>
    </lineage>
</organism>
<name>A0A0F8ZG66_9ZZZZ</name>
<keyword evidence="1" id="KW-1133">Transmembrane helix</keyword>
<dbReference type="EMBL" id="LAZR01060564">
    <property type="protein sequence ID" value="KKK65419.1"/>
    <property type="molecule type" value="Genomic_DNA"/>
</dbReference>
<keyword evidence="1" id="KW-0812">Transmembrane</keyword>
<protein>
    <submittedName>
        <fullName evidence="2">Uncharacterized protein</fullName>
    </submittedName>
</protein>